<dbReference type="InterPro" id="IPR001932">
    <property type="entry name" value="PPM-type_phosphatase-like_dom"/>
</dbReference>
<comment type="caution">
    <text evidence="3">The sequence shown here is derived from an EMBL/GenBank/DDBJ whole genome shotgun (WGS) entry which is preliminary data.</text>
</comment>
<sequence>MPPSPVPEPAPAGSLTVPEPTLRVEMDDPSSVHEARRVAGRLATGLGYGVVERERIAIVVSELASNVVKHTRGGSLLLQPALRDGSLEVLALDHGPGMADVRRCLRDGYSTGGGLGAGLGAVRRQSAGTSIFSEPREGTVVHARFAPPGAPRPAPGGATLPDRPAEDLTVLRLPATGETACGDAVAVLTLGGAGTLLLMVDGLGHGPAAAEAAELATAVLPELAAGLAAPGTGTAPGGRSAGRSAPGAAAERATPPAPAAPTGPAAGPSPARLLSALHQRLRHTRGAAAVIAHLDPARSVLRAAGIGNVVLAVQPAQGRPWRLVGRPGTLGRQIPAPTDQELRLNPGDRLIMHTDGLNTRWNLTDRPALLRTPPPVMATVLLRDHTRGRDDATVLVADCPPREAA</sequence>
<reference evidence="3 4" key="1">
    <citation type="submission" date="2020-07" db="EMBL/GenBank/DDBJ databases">
        <title>Sequencing the genomes of 1000 actinobacteria strains.</title>
        <authorList>
            <person name="Klenk H.-P."/>
        </authorList>
    </citation>
    <scope>NUCLEOTIDE SEQUENCE [LARGE SCALE GENOMIC DNA]</scope>
    <source>
        <strain evidence="3 4">DSM 42178</strain>
    </source>
</reference>
<evidence type="ECO:0000313" key="3">
    <source>
        <dbReference type="EMBL" id="NYI06937.1"/>
    </source>
</evidence>
<dbReference type="EMBL" id="JACBZD010000001">
    <property type="protein sequence ID" value="NYI06937.1"/>
    <property type="molecule type" value="Genomic_DNA"/>
</dbReference>
<organism evidence="3 4">
    <name type="scientific">Allostreptomyces psammosilenae</name>
    <dbReference type="NCBI Taxonomy" id="1892865"/>
    <lineage>
        <taxon>Bacteria</taxon>
        <taxon>Bacillati</taxon>
        <taxon>Actinomycetota</taxon>
        <taxon>Actinomycetes</taxon>
        <taxon>Kitasatosporales</taxon>
        <taxon>Streptomycetaceae</taxon>
        <taxon>Allostreptomyces</taxon>
    </lineage>
</organism>
<feature type="domain" description="PPM-type phosphatase" evidence="2">
    <location>
        <begin position="166"/>
        <end position="399"/>
    </location>
</feature>
<dbReference type="InterPro" id="IPR036457">
    <property type="entry name" value="PPM-type-like_dom_sf"/>
</dbReference>
<feature type="compositionally biased region" description="Low complexity" evidence="1">
    <location>
        <begin position="241"/>
        <end position="254"/>
    </location>
</feature>
<evidence type="ECO:0000313" key="4">
    <source>
        <dbReference type="Proteomes" id="UP000567795"/>
    </source>
</evidence>
<dbReference type="Gene3D" id="3.60.40.10">
    <property type="entry name" value="PPM-type phosphatase domain"/>
    <property type="match status" value="1"/>
</dbReference>
<dbReference type="Pfam" id="PF07228">
    <property type="entry name" value="SpoIIE"/>
    <property type="match status" value="1"/>
</dbReference>
<gene>
    <name evidence="3" type="ORF">FHU37_003880</name>
</gene>
<evidence type="ECO:0000256" key="1">
    <source>
        <dbReference type="SAM" id="MobiDB-lite"/>
    </source>
</evidence>
<dbReference type="InterPro" id="IPR036890">
    <property type="entry name" value="HATPase_C_sf"/>
</dbReference>
<protein>
    <submittedName>
        <fullName evidence="3">Anti-sigma regulatory factor (Ser/Thr protein kinase)</fullName>
    </submittedName>
</protein>
<feature type="region of interest" description="Disordered" evidence="1">
    <location>
        <begin position="230"/>
        <end position="270"/>
    </location>
</feature>
<dbReference type="Pfam" id="PF13581">
    <property type="entry name" value="HATPase_c_2"/>
    <property type="match status" value="1"/>
</dbReference>
<name>A0A852ZYP0_9ACTN</name>
<dbReference type="SMART" id="SM00331">
    <property type="entry name" value="PP2C_SIG"/>
    <property type="match status" value="1"/>
</dbReference>
<dbReference type="InterPro" id="IPR039248">
    <property type="entry name" value="Ptase_RsbX"/>
</dbReference>
<dbReference type="SUPFAM" id="SSF81606">
    <property type="entry name" value="PP2C-like"/>
    <property type="match status" value="1"/>
</dbReference>
<dbReference type="Gene3D" id="3.30.565.10">
    <property type="entry name" value="Histidine kinase-like ATPase, C-terminal domain"/>
    <property type="match status" value="1"/>
</dbReference>
<keyword evidence="4" id="KW-1185">Reference proteome</keyword>
<dbReference type="PANTHER" id="PTHR35801">
    <property type="entry name" value="PHOSPHOSERINE PHOSPHATASE RSBX"/>
    <property type="match status" value="1"/>
</dbReference>
<dbReference type="PANTHER" id="PTHR35801:SF1">
    <property type="entry name" value="PHOSPHOSERINE PHOSPHATASE RSBX"/>
    <property type="match status" value="1"/>
</dbReference>
<dbReference type="RefSeq" id="WP_179815441.1">
    <property type="nucleotide sequence ID" value="NZ_JACBZD010000001.1"/>
</dbReference>
<accession>A0A852ZYP0</accession>
<evidence type="ECO:0000259" key="2">
    <source>
        <dbReference type="SMART" id="SM00331"/>
    </source>
</evidence>
<proteinExistence type="predicted"/>
<dbReference type="AlphaFoldDB" id="A0A852ZYP0"/>
<dbReference type="SUPFAM" id="SSF55874">
    <property type="entry name" value="ATPase domain of HSP90 chaperone/DNA topoisomerase II/histidine kinase"/>
    <property type="match status" value="1"/>
</dbReference>
<dbReference type="InterPro" id="IPR003594">
    <property type="entry name" value="HATPase_dom"/>
</dbReference>
<dbReference type="Proteomes" id="UP000567795">
    <property type="component" value="Unassembled WGS sequence"/>
</dbReference>